<accession>A0A319D677</accession>
<dbReference type="VEuPathDB" id="FungiDB:BO71DRAFT_442188"/>
<evidence type="ECO:0000313" key="3">
    <source>
        <dbReference type="Proteomes" id="UP000247810"/>
    </source>
</evidence>
<keyword evidence="1" id="KW-0732">Signal</keyword>
<evidence type="ECO:0000256" key="1">
    <source>
        <dbReference type="SAM" id="SignalP"/>
    </source>
</evidence>
<protein>
    <submittedName>
        <fullName evidence="2">Uncharacterized protein</fullName>
    </submittedName>
</protein>
<feature type="chain" id="PRO_5016300258" evidence="1">
    <location>
        <begin position="22"/>
        <end position="109"/>
    </location>
</feature>
<reference evidence="2 3" key="1">
    <citation type="submission" date="2018-02" db="EMBL/GenBank/DDBJ databases">
        <title>The genomes of Aspergillus section Nigri reveals drivers in fungal speciation.</title>
        <authorList>
            <consortium name="DOE Joint Genome Institute"/>
            <person name="Vesth T.C."/>
            <person name="Nybo J."/>
            <person name="Theobald S."/>
            <person name="Brandl J."/>
            <person name="Frisvad J.C."/>
            <person name="Nielsen K.F."/>
            <person name="Lyhne E.K."/>
            <person name="Kogle M.E."/>
            <person name="Kuo A."/>
            <person name="Riley R."/>
            <person name="Clum A."/>
            <person name="Nolan M."/>
            <person name="Lipzen A."/>
            <person name="Salamov A."/>
            <person name="Henrissat B."/>
            <person name="Wiebenga A."/>
            <person name="De vries R.P."/>
            <person name="Grigoriev I.V."/>
            <person name="Mortensen U.H."/>
            <person name="Andersen M.R."/>
            <person name="Baker S.E."/>
        </authorList>
    </citation>
    <scope>NUCLEOTIDE SEQUENCE [LARGE SCALE GENOMIC DNA]</scope>
    <source>
        <strain evidence="2 3">CBS 707.79</strain>
    </source>
</reference>
<keyword evidence="3" id="KW-1185">Reference proteome</keyword>
<proteinExistence type="predicted"/>
<organism evidence="2 3">
    <name type="scientific">Aspergillus ellipticus CBS 707.79</name>
    <dbReference type="NCBI Taxonomy" id="1448320"/>
    <lineage>
        <taxon>Eukaryota</taxon>
        <taxon>Fungi</taxon>
        <taxon>Dikarya</taxon>
        <taxon>Ascomycota</taxon>
        <taxon>Pezizomycotina</taxon>
        <taxon>Eurotiomycetes</taxon>
        <taxon>Eurotiomycetidae</taxon>
        <taxon>Eurotiales</taxon>
        <taxon>Aspergillaceae</taxon>
        <taxon>Aspergillus</taxon>
        <taxon>Aspergillus subgen. Circumdati</taxon>
    </lineage>
</organism>
<sequence length="109" mass="11184">MRFLSTSLVATALTLVPVTVAQYYAFGGSGAMQVYDADGTDILGCLTADAYSIFGSPSNIVANFGDEGNGWVGPFWYAEAASEGAGAVELSAVASDGTQNATLVGYRLL</sequence>
<name>A0A319D677_9EURO</name>
<feature type="signal peptide" evidence="1">
    <location>
        <begin position="1"/>
        <end position="21"/>
    </location>
</feature>
<dbReference type="Proteomes" id="UP000247810">
    <property type="component" value="Unassembled WGS sequence"/>
</dbReference>
<evidence type="ECO:0000313" key="2">
    <source>
        <dbReference type="EMBL" id="PYH92820.1"/>
    </source>
</evidence>
<gene>
    <name evidence="2" type="ORF">BO71DRAFT_442188</name>
</gene>
<dbReference type="AlphaFoldDB" id="A0A319D677"/>
<dbReference type="EMBL" id="KZ825906">
    <property type="protein sequence ID" value="PYH92820.1"/>
    <property type="molecule type" value="Genomic_DNA"/>
</dbReference>